<dbReference type="GO" id="GO:0006308">
    <property type="term" value="P:DNA catabolic process"/>
    <property type="evidence" value="ECO:0007669"/>
    <property type="project" value="UniProtKB-UniRule"/>
</dbReference>
<evidence type="ECO:0000256" key="5">
    <source>
        <dbReference type="ARBA" id="ARBA00022839"/>
    </source>
</evidence>
<proteinExistence type="inferred from homology"/>
<evidence type="ECO:0000313" key="7">
    <source>
        <dbReference type="EMBL" id="GCD77760.1"/>
    </source>
</evidence>
<evidence type="ECO:0000256" key="4">
    <source>
        <dbReference type="ARBA" id="ARBA00022801"/>
    </source>
</evidence>
<evidence type="ECO:0000256" key="2">
    <source>
        <dbReference type="ARBA" id="ARBA00022490"/>
    </source>
</evidence>
<dbReference type="AlphaFoldDB" id="A0A401XL94"/>
<gene>
    <name evidence="7" type="ORF">JCM31826_12420</name>
</gene>
<keyword evidence="2" id="KW-0963">Cytoplasm</keyword>
<evidence type="ECO:0000256" key="6">
    <source>
        <dbReference type="NCBIfam" id="TIGR01280"/>
    </source>
</evidence>
<dbReference type="EMBL" id="BHZE01000010">
    <property type="protein sequence ID" value="GCD77760.1"/>
    <property type="molecule type" value="Genomic_DNA"/>
</dbReference>
<dbReference type="OrthoDB" id="9813898at2"/>
<reference evidence="7 8" key="1">
    <citation type="submission" date="2018-11" db="EMBL/GenBank/DDBJ databases">
        <title>Schleiferia aggregans sp. nov., a moderately thermophilic heterotrophic bacterium isolated from microbial mats at a terrestrial hot spring.</title>
        <authorList>
            <person name="Iino T."/>
            <person name="Ohkuma M."/>
            <person name="Haruta S."/>
        </authorList>
    </citation>
    <scope>NUCLEOTIDE SEQUENCE [LARGE SCALE GENOMIC DNA]</scope>
    <source>
        <strain evidence="7 8">LA</strain>
    </source>
</reference>
<sequence>MESAENELTYTAAMDELQTIADQLEQEDIDPDTMVKLIQRAEFLVNFCKKKLSETEKTVQDILSKLQNTDQETLPF</sequence>
<dbReference type="Proteomes" id="UP000286715">
    <property type="component" value="Unassembled WGS sequence"/>
</dbReference>
<keyword evidence="8" id="KW-1185">Reference proteome</keyword>
<evidence type="ECO:0000313" key="8">
    <source>
        <dbReference type="Proteomes" id="UP000286715"/>
    </source>
</evidence>
<evidence type="ECO:0000256" key="1">
    <source>
        <dbReference type="ARBA" id="ARBA00009998"/>
    </source>
</evidence>
<dbReference type="NCBIfam" id="TIGR01280">
    <property type="entry name" value="xseB"/>
    <property type="match status" value="1"/>
</dbReference>
<comment type="similarity">
    <text evidence="1">Belongs to the XseB family.</text>
</comment>
<protein>
    <recommendedName>
        <fullName evidence="6">Exodeoxyribonuclease VII small subunit</fullName>
        <ecNumber evidence="6">3.1.11.6</ecNumber>
    </recommendedName>
</protein>
<dbReference type="EC" id="3.1.11.6" evidence="6"/>
<name>A0A401XL94_9FLAO</name>
<keyword evidence="3" id="KW-0540">Nuclease</keyword>
<dbReference type="RefSeq" id="WP_124397825.1">
    <property type="nucleotide sequence ID" value="NZ_BHZE01000010.1"/>
</dbReference>
<dbReference type="SUPFAM" id="SSF116842">
    <property type="entry name" value="XseB-like"/>
    <property type="match status" value="1"/>
</dbReference>
<dbReference type="Gene3D" id="1.10.287.1040">
    <property type="entry name" value="Exonuclease VII, small subunit"/>
    <property type="match status" value="1"/>
</dbReference>
<keyword evidence="5" id="KW-0269">Exonuclease</keyword>
<dbReference type="Pfam" id="PF02609">
    <property type="entry name" value="Exonuc_VII_S"/>
    <property type="match status" value="1"/>
</dbReference>
<evidence type="ECO:0000256" key="3">
    <source>
        <dbReference type="ARBA" id="ARBA00022722"/>
    </source>
</evidence>
<comment type="caution">
    <text evidence="7">The sequence shown here is derived from an EMBL/GenBank/DDBJ whole genome shotgun (WGS) entry which is preliminary data.</text>
</comment>
<organism evidence="7 8">
    <name type="scientific">Thermaurantimonas aggregans</name>
    <dbReference type="NCBI Taxonomy" id="2173829"/>
    <lineage>
        <taxon>Bacteria</taxon>
        <taxon>Pseudomonadati</taxon>
        <taxon>Bacteroidota</taxon>
        <taxon>Flavobacteriia</taxon>
        <taxon>Flavobacteriales</taxon>
        <taxon>Schleiferiaceae</taxon>
        <taxon>Thermaurantimonas</taxon>
    </lineage>
</organism>
<dbReference type="InterPro" id="IPR003761">
    <property type="entry name" value="Exonuc_VII_S"/>
</dbReference>
<dbReference type="GO" id="GO:0009318">
    <property type="term" value="C:exodeoxyribonuclease VII complex"/>
    <property type="evidence" value="ECO:0007669"/>
    <property type="project" value="UniProtKB-UniRule"/>
</dbReference>
<keyword evidence="4" id="KW-0378">Hydrolase</keyword>
<dbReference type="GO" id="GO:0008855">
    <property type="term" value="F:exodeoxyribonuclease VII activity"/>
    <property type="evidence" value="ECO:0007669"/>
    <property type="project" value="UniProtKB-UniRule"/>
</dbReference>
<accession>A0A401XL94</accession>
<dbReference type="InterPro" id="IPR037004">
    <property type="entry name" value="Exonuc_VII_ssu_sf"/>
</dbReference>